<evidence type="ECO:0000256" key="4">
    <source>
        <dbReference type="ARBA" id="ARBA00023163"/>
    </source>
</evidence>
<dbReference type="GO" id="GO:0005634">
    <property type="term" value="C:nucleus"/>
    <property type="evidence" value="ECO:0007669"/>
    <property type="project" value="UniProtKB-SubCell"/>
</dbReference>
<name>A0AA41S538_PAPNU</name>
<dbReference type="GO" id="GO:0003700">
    <property type="term" value="F:DNA-binding transcription factor activity"/>
    <property type="evidence" value="ECO:0007669"/>
    <property type="project" value="InterPro"/>
</dbReference>
<dbReference type="Pfam" id="PF03106">
    <property type="entry name" value="WRKY"/>
    <property type="match status" value="1"/>
</dbReference>
<evidence type="ECO:0000256" key="1">
    <source>
        <dbReference type="ARBA" id="ARBA00004123"/>
    </source>
</evidence>
<dbReference type="SMART" id="SM00774">
    <property type="entry name" value="WRKY"/>
    <property type="match status" value="1"/>
</dbReference>
<keyword evidence="5" id="KW-0539">Nucleus</keyword>
<evidence type="ECO:0000313" key="7">
    <source>
        <dbReference type="EMBL" id="MCL7030091.1"/>
    </source>
</evidence>
<gene>
    <name evidence="7" type="ORF">MKW94_026935</name>
</gene>
<proteinExistence type="predicted"/>
<comment type="subcellular location">
    <subcellularLocation>
        <location evidence="1">Nucleus</location>
    </subcellularLocation>
</comment>
<comment type="caution">
    <text evidence="7">The sequence shown here is derived from an EMBL/GenBank/DDBJ whole genome shotgun (WGS) entry which is preliminary data.</text>
</comment>
<dbReference type="EMBL" id="JAJJMA010097530">
    <property type="protein sequence ID" value="MCL7030091.1"/>
    <property type="molecule type" value="Genomic_DNA"/>
</dbReference>
<protein>
    <recommendedName>
        <fullName evidence="6">WRKY domain-containing protein</fullName>
    </recommendedName>
</protein>
<reference evidence="7" key="1">
    <citation type="submission" date="2022-03" db="EMBL/GenBank/DDBJ databases">
        <title>A functionally conserved STORR gene fusion in Papaver species that diverged 16.8 million years ago.</title>
        <authorList>
            <person name="Catania T."/>
        </authorList>
    </citation>
    <scope>NUCLEOTIDE SEQUENCE</scope>
    <source>
        <strain evidence="7">S-191538</strain>
    </source>
</reference>
<dbReference type="PROSITE" id="PS50811">
    <property type="entry name" value="WRKY"/>
    <property type="match status" value="1"/>
</dbReference>
<dbReference type="AlphaFoldDB" id="A0AA41S538"/>
<evidence type="ECO:0000256" key="2">
    <source>
        <dbReference type="ARBA" id="ARBA00023015"/>
    </source>
</evidence>
<accession>A0AA41S538</accession>
<dbReference type="InterPro" id="IPR036576">
    <property type="entry name" value="WRKY_dom_sf"/>
</dbReference>
<evidence type="ECO:0000259" key="6">
    <source>
        <dbReference type="PROSITE" id="PS50811"/>
    </source>
</evidence>
<dbReference type="PANTHER" id="PTHR32096:SF133">
    <property type="entry name" value="WRKY TRANSCRIPTION FACTOR 41-RELATED"/>
    <property type="match status" value="1"/>
</dbReference>
<keyword evidence="3" id="KW-0238">DNA-binding</keyword>
<dbReference type="InterPro" id="IPR003657">
    <property type="entry name" value="WRKY_dom"/>
</dbReference>
<keyword evidence="8" id="KW-1185">Reference proteome</keyword>
<evidence type="ECO:0000313" key="8">
    <source>
        <dbReference type="Proteomes" id="UP001177140"/>
    </source>
</evidence>
<evidence type="ECO:0000256" key="3">
    <source>
        <dbReference type="ARBA" id="ARBA00023125"/>
    </source>
</evidence>
<sequence>MDQKAPWLIKEILQARELVMELQTQLNPSSFSGNVLVTKILSIFETSLLVLNQVKMESASTTPNSSLSQFGGSPLSNCGSDFSPDVSRTRKGIVRWTEQVRGCEHTGLEGPLDDGYGWRKYGQKDILGAKYPRAYYKCSYRNSQDCLAMKQVQRSDQNSSMFNVTYIGKHTCIETPELLSGQYTPNKQEQIHGHRQIYQERREDRSLEETYINFQAPTVQVSKAKDKQLESFPSFSIYSTTTSVQQPANIGNGLETRGNHLMISSMKNEMFHSPTSTHISAPTTPGSNHRMHNFGGYHSGGELLQTTADSLEELDQMISSLLAPIATSSANNDHPMDGSPWGWDFPEDYSHSY</sequence>
<organism evidence="7 8">
    <name type="scientific">Papaver nudicaule</name>
    <name type="common">Iceland poppy</name>
    <dbReference type="NCBI Taxonomy" id="74823"/>
    <lineage>
        <taxon>Eukaryota</taxon>
        <taxon>Viridiplantae</taxon>
        <taxon>Streptophyta</taxon>
        <taxon>Embryophyta</taxon>
        <taxon>Tracheophyta</taxon>
        <taxon>Spermatophyta</taxon>
        <taxon>Magnoliopsida</taxon>
        <taxon>Ranunculales</taxon>
        <taxon>Papaveraceae</taxon>
        <taxon>Papaveroideae</taxon>
        <taxon>Papaver</taxon>
    </lineage>
</organism>
<dbReference type="SUPFAM" id="SSF118290">
    <property type="entry name" value="WRKY DNA-binding domain"/>
    <property type="match status" value="1"/>
</dbReference>
<feature type="domain" description="WRKY" evidence="6">
    <location>
        <begin position="107"/>
        <end position="170"/>
    </location>
</feature>
<dbReference type="PANTHER" id="PTHR32096">
    <property type="entry name" value="WRKY TRANSCRIPTION FACTOR 30-RELATED-RELATED"/>
    <property type="match status" value="1"/>
</dbReference>
<dbReference type="GO" id="GO:0000976">
    <property type="term" value="F:transcription cis-regulatory region binding"/>
    <property type="evidence" value="ECO:0007669"/>
    <property type="project" value="TreeGrafter"/>
</dbReference>
<dbReference type="Gene3D" id="2.20.25.80">
    <property type="entry name" value="WRKY domain"/>
    <property type="match status" value="1"/>
</dbReference>
<keyword evidence="4" id="KW-0804">Transcription</keyword>
<dbReference type="InterPro" id="IPR044810">
    <property type="entry name" value="WRKY_plant"/>
</dbReference>
<evidence type="ECO:0000256" key="5">
    <source>
        <dbReference type="ARBA" id="ARBA00023242"/>
    </source>
</evidence>
<dbReference type="Proteomes" id="UP001177140">
    <property type="component" value="Unassembled WGS sequence"/>
</dbReference>
<keyword evidence="2" id="KW-0805">Transcription regulation</keyword>